<dbReference type="Pfam" id="PF04134">
    <property type="entry name" value="DCC1-like"/>
    <property type="match status" value="1"/>
</dbReference>
<dbReference type="AlphaFoldDB" id="A0A0M0GY33"/>
<reference evidence="1 3" key="1">
    <citation type="submission" date="2015-07" db="EMBL/GenBank/DDBJ databases">
        <title>Fjat-14205 dsm 2895.</title>
        <authorList>
            <person name="Liu B."/>
            <person name="Wang J."/>
            <person name="Zhu Y."/>
            <person name="Liu G."/>
            <person name="Chen Q."/>
            <person name="Chen Z."/>
            <person name="Lan J."/>
            <person name="Che J."/>
            <person name="Ge C."/>
            <person name="Shi H."/>
            <person name="Pan Z."/>
            <person name="Liu X."/>
        </authorList>
    </citation>
    <scope>NUCLEOTIDE SEQUENCE [LARGE SCALE GENOMIC DNA]</scope>
    <source>
        <strain evidence="1 3">DSM 2895</strain>
    </source>
</reference>
<dbReference type="GeneID" id="42304319"/>
<dbReference type="Proteomes" id="UP000037269">
    <property type="component" value="Unassembled WGS sequence"/>
</dbReference>
<dbReference type="STRING" id="47500.AF333_03740"/>
<dbReference type="PANTHER" id="PTHR33639">
    <property type="entry name" value="THIOL-DISULFIDE OXIDOREDUCTASE DCC"/>
    <property type="match status" value="1"/>
</dbReference>
<keyword evidence="3" id="KW-1185">Reference proteome</keyword>
<dbReference type="Proteomes" id="UP000182836">
    <property type="component" value="Unassembled WGS sequence"/>
</dbReference>
<reference evidence="2 4" key="2">
    <citation type="submission" date="2016-10" db="EMBL/GenBank/DDBJ databases">
        <authorList>
            <person name="de Groot N.N."/>
        </authorList>
    </citation>
    <scope>NUCLEOTIDE SEQUENCE [LARGE SCALE GENOMIC DNA]</scope>
    <source>
        <strain evidence="2 4">DSM 2895</strain>
    </source>
</reference>
<name>A0A0M0GY33_ANEMI</name>
<evidence type="ECO:0000313" key="3">
    <source>
        <dbReference type="Proteomes" id="UP000037269"/>
    </source>
</evidence>
<dbReference type="EMBL" id="LGUG01000004">
    <property type="protein sequence ID" value="KON94728.1"/>
    <property type="molecule type" value="Genomic_DNA"/>
</dbReference>
<dbReference type="GO" id="GO:0015035">
    <property type="term" value="F:protein-disulfide reductase activity"/>
    <property type="evidence" value="ECO:0007669"/>
    <property type="project" value="InterPro"/>
</dbReference>
<proteinExistence type="predicted"/>
<dbReference type="PATRIC" id="fig|47500.9.peg.1823"/>
<sequence>MTENSHAEEDYEQQAVLLFDGVCNLCSQAVLFIIPRDPEGTVHFASLQSDTGQRLLTWHGLSPDKLDTIVLIEAGKSYIKSTAALKIAQKLYRLWPLLYVFIIIPRPLRDAVYDWIARNRYRWFGKKEQCLMPTPAIRERFLN</sequence>
<gene>
    <name evidence="1" type="ORF">AF333_03740</name>
    <name evidence="2" type="ORF">SAMN04487909_11282</name>
</gene>
<organism evidence="1 3">
    <name type="scientific">Aneurinibacillus migulanus</name>
    <name type="common">Bacillus migulanus</name>
    <dbReference type="NCBI Taxonomy" id="47500"/>
    <lineage>
        <taxon>Bacteria</taxon>
        <taxon>Bacillati</taxon>
        <taxon>Bacillota</taxon>
        <taxon>Bacilli</taxon>
        <taxon>Bacillales</taxon>
        <taxon>Paenibacillaceae</taxon>
        <taxon>Aneurinibacillus group</taxon>
        <taxon>Aneurinibacillus</taxon>
    </lineage>
</organism>
<dbReference type="RefSeq" id="WP_043068488.1">
    <property type="nucleotide sequence ID" value="NZ_BJOA01000174.1"/>
</dbReference>
<evidence type="ECO:0000313" key="2">
    <source>
        <dbReference type="EMBL" id="SDJ12835.1"/>
    </source>
</evidence>
<accession>A0A0M0GY33</accession>
<protein>
    <submittedName>
        <fullName evidence="2">Predicted thiol-disulfide oxidoreductase YuxK, DCC family</fullName>
    </submittedName>
</protein>
<dbReference type="EMBL" id="FNED01000012">
    <property type="protein sequence ID" value="SDJ12835.1"/>
    <property type="molecule type" value="Genomic_DNA"/>
</dbReference>
<dbReference type="PANTHER" id="PTHR33639:SF2">
    <property type="entry name" value="DUF393 DOMAIN-CONTAINING PROTEIN"/>
    <property type="match status" value="1"/>
</dbReference>
<dbReference type="InterPro" id="IPR007263">
    <property type="entry name" value="DCC1-like"/>
</dbReference>
<evidence type="ECO:0000313" key="4">
    <source>
        <dbReference type="Proteomes" id="UP000182836"/>
    </source>
</evidence>
<evidence type="ECO:0000313" key="1">
    <source>
        <dbReference type="EMBL" id="KON94728.1"/>
    </source>
</evidence>
<dbReference type="OrthoDB" id="9785438at2"/>
<dbReference type="InterPro" id="IPR052927">
    <property type="entry name" value="DCC_oxidoreductase"/>
</dbReference>